<name>A0A699YF90_HAELA</name>
<dbReference type="InterPro" id="IPR046341">
    <property type="entry name" value="SET_dom_sf"/>
</dbReference>
<evidence type="ECO:0000259" key="1">
    <source>
        <dbReference type="PROSITE" id="PS50280"/>
    </source>
</evidence>
<protein>
    <recommendedName>
        <fullName evidence="1">SET domain-containing protein</fullName>
    </recommendedName>
</protein>
<dbReference type="InterPro" id="IPR001214">
    <property type="entry name" value="SET_dom"/>
</dbReference>
<evidence type="ECO:0000313" key="2">
    <source>
        <dbReference type="EMBL" id="GFH08713.1"/>
    </source>
</evidence>
<feature type="domain" description="SET" evidence="1">
    <location>
        <begin position="97"/>
        <end position="217"/>
    </location>
</feature>
<dbReference type="Gene3D" id="2.170.270.10">
    <property type="entry name" value="SET domain"/>
    <property type="match status" value="1"/>
</dbReference>
<comment type="caution">
    <text evidence="2">The sequence shown here is derived from an EMBL/GenBank/DDBJ whole genome shotgun (WGS) entry which is preliminary data.</text>
</comment>
<gene>
    <name evidence="2" type="ORF">HaLaN_03724</name>
</gene>
<organism evidence="2 3">
    <name type="scientific">Haematococcus lacustris</name>
    <name type="common">Green alga</name>
    <name type="synonym">Haematococcus pluvialis</name>
    <dbReference type="NCBI Taxonomy" id="44745"/>
    <lineage>
        <taxon>Eukaryota</taxon>
        <taxon>Viridiplantae</taxon>
        <taxon>Chlorophyta</taxon>
        <taxon>core chlorophytes</taxon>
        <taxon>Chlorophyceae</taxon>
        <taxon>CS clade</taxon>
        <taxon>Chlamydomonadales</taxon>
        <taxon>Haematococcaceae</taxon>
        <taxon>Haematococcus</taxon>
    </lineage>
</organism>
<dbReference type="EMBL" id="BLLF01000180">
    <property type="protein sequence ID" value="GFH08713.1"/>
    <property type="molecule type" value="Genomic_DNA"/>
</dbReference>
<accession>A0A699YF90</accession>
<dbReference type="PROSITE" id="PS50280">
    <property type="entry name" value="SET"/>
    <property type="match status" value="1"/>
</dbReference>
<dbReference type="Proteomes" id="UP000485058">
    <property type="component" value="Unassembled WGS sequence"/>
</dbReference>
<reference evidence="2 3" key="1">
    <citation type="submission" date="2020-02" db="EMBL/GenBank/DDBJ databases">
        <title>Draft genome sequence of Haematococcus lacustris strain NIES-144.</title>
        <authorList>
            <person name="Morimoto D."/>
            <person name="Nakagawa S."/>
            <person name="Yoshida T."/>
            <person name="Sawayama S."/>
        </authorList>
    </citation>
    <scope>NUCLEOTIDE SEQUENCE [LARGE SCALE GENOMIC DNA]</scope>
    <source>
        <strain evidence="2 3">NIES-144</strain>
    </source>
</reference>
<evidence type="ECO:0000313" key="3">
    <source>
        <dbReference type="Proteomes" id="UP000485058"/>
    </source>
</evidence>
<feature type="non-terminal residue" evidence="2">
    <location>
        <position position="1"/>
    </location>
</feature>
<keyword evidence="3" id="KW-1185">Reference proteome</keyword>
<sequence>MPDCTPDSIYLDHACTVVHSEGVKAWLLQRDTSALPLRVILPERVEKLRDVSARDDAARDALRKSVTQVIDDLLGGRPMSAEARPIKDDSHHVRRAKGLRLSTHFEAYQAVGVYTGKYWTDDEFNALALGKCNYFKYSMQISSWGKDNLLVVDATELGNDMRELNHYQDLTRPRRSPTLNARYLEVRDNRKGRDEPYLVIITTCAVPQDTELLIDYGRDYFLQMMASLYAELALQHEQLLERDNRIAVLTRRNALLTQQAKALNSR</sequence>
<dbReference type="Pfam" id="PF00856">
    <property type="entry name" value="SET"/>
    <property type="match status" value="1"/>
</dbReference>
<proteinExistence type="predicted"/>
<dbReference type="SUPFAM" id="SSF82199">
    <property type="entry name" value="SET domain"/>
    <property type="match status" value="1"/>
</dbReference>
<feature type="non-terminal residue" evidence="2">
    <location>
        <position position="266"/>
    </location>
</feature>
<dbReference type="AlphaFoldDB" id="A0A699YF90"/>